<evidence type="ECO:0000256" key="6">
    <source>
        <dbReference type="ARBA" id="ARBA00023136"/>
    </source>
</evidence>
<dbReference type="InterPro" id="IPR029044">
    <property type="entry name" value="Nucleotide-diphossugar_trans"/>
</dbReference>
<dbReference type="SUPFAM" id="SSF53448">
    <property type="entry name" value="Nucleotide-diphospho-sugar transferases"/>
    <property type="match status" value="1"/>
</dbReference>
<evidence type="ECO:0000256" key="8">
    <source>
        <dbReference type="ARBA" id="ARBA00037904"/>
    </source>
</evidence>
<organism evidence="12 13">
    <name type="scientific">Gemella sanguinis</name>
    <dbReference type="NCBI Taxonomy" id="84135"/>
    <lineage>
        <taxon>Bacteria</taxon>
        <taxon>Bacillati</taxon>
        <taxon>Bacillota</taxon>
        <taxon>Bacilli</taxon>
        <taxon>Bacillales</taxon>
        <taxon>Gemellaceae</taxon>
        <taxon>Gemella</taxon>
    </lineage>
</organism>
<reference evidence="12 13" key="1">
    <citation type="submission" date="2017-09" db="EMBL/GenBank/DDBJ databases">
        <title>Bacterial strain isolated from the female urinary microbiota.</title>
        <authorList>
            <person name="Thomas-White K."/>
            <person name="Kumar N."/>
            <person name="Forster S."/>
            <person name="Putonti C."/>
            <person name="Lawley T."/>
            <person name="Wolfe A.J."/>
        </authorList>
    </citation>
    <scope>NUCLEOTIDE SEQUENCE [LARGE SCALE GENOMIC DNA]</scope>
    <source>
        <strain evidence="12 13">UMB0186</strain>
    </source>
</reference>
<dbReference type="OrthoDB" id="2902148at2"/>
<proteinExistence type="inferred from homology"/>
<evidence type="ECO:0000256" key="4">
    <source>
        <dbReference type="ARBA" id="ARBA00022679"/>
    </source>
</evidence>
<keyword evidence="3" id="KW-0328">Glycosyltransferase</keyword>
<dbReference type="STRING" id="84135.GCA_001052115_01703"/>
<dbReference type="PANTHER" id="PTHR43646:SF2">
    <property type="entry name" value="GLYCOSYLTRANSFERASE 2-LIKE DOMAIN-CONTAINING PROTEIN"/>
    <property type="match status" value="1"/>
</dbReference>
<evidence type="ECO:0000313" key="13">
    <source>
        <dbReference type="Proteomes" id="UP000235670"/>
    </source>
</evidence>
<dbReference type="GO" id="GO:0005886">
    <property type="term" value="C:plasma membrane"/>
    <property type="evidence" value="ECO:0007669"/>
    <property type="project" value="UniProtKB-SubCell"/>
</dbReference>
<comment type="pathway">
    <text evidence="8">Carotenoid biosynthesis; staphyloxanthin biosynthesis; staphyloxanthin from farnesyl diphosphate: step 4/5.</text>
</comment>
<keyword evidence="2" id="KW-1003">Cell membrane</keyword>
<dbReference type="AlphaFoldDB" id="A0A2N6SH60"/>
<evidence type="ECO:0000256" key="5">
    <source>
        <dbReference type="ARBA" id="ARBA00022746"/>
    </source>
</evidence>
<comment type="subcellular location">
    <subcellularLocation>
        <location evidence="1">Cell membrane</location>
    </subcellularLocation>
</comment>
<dbReference type="InterPro" id="IPR001173">
    <property type="entry name" value="Glyco_trans_2-like"/>
</dbReference>
<name>A0A2N6SH60_9BACL</name>
<comment type="function">
    <text evidence="7">Catalyzes the glycosylation of 4,4'-diaponeurosporenoate, i.e. the esterification of glucose at the C1'' position with the carboxyl group of 4,4'-diaponeurosporenic acid, to form glycosyl-4,4'-diaponeurosporenoate. This is a step in the biosynthesis of staphyloxanthin, an orange pigment present in most staphylococci strains.</text>
</comment>
<evidence type="ECO:0000256" key="3">
    <source>
        <dbReference type="ARBA" id="ARBA00022676"/>
    </source>
</evidence>
<dbReference type="Gene3D" id="3.90.550.10">
    <property type="entry name" value="Spore Coat Polysaccharide Biosynthesis Protein SpsA, Chain A"/>
    <property type="match status" value="1"/>
</dbReference>
<evidence type="ECO:0000259" key="11">
    <source>
        <dbReference type="Pfam" id="PF00535"/>
    </source>
</evidence>
<evidence type="ECO:0000313" key="12">
    <source>
        <dbReference type="EMBL" id="PMC53278.1"/>
    </source>
</evidence>
<dbReference type="Pfam" id="PF00535">
    <property type="entry name" value="Glycos_transf_2"/>
    <property type="match status" value="1"/>
</dbReference>
<evidence type="ECO:0000256" key="2">
    <source>
        <dbReference type="ARBA" id="ARBA00022475"/>
    </source>
</evidence>
<dbReference type="CDD" id="cd02522">
    <property type="entry name" value="GT_2_like_a"/>
    <property type="match status" value="1"/>
</dbReference>
<accession>A0A2N6SH60</accession>
<gene>
    <name evidence="12" type="ORF">CJ218_01690</name>
</gene>
<dbReference type="PANTHER" id="PTHR43646">
    <property type="entry name" value="GLYCOSYLTRANSFERASE"/>
    <property type="match status" value="1"/>
</dbReference>
<dbReference type="NCBIfam" id="TIGR04283">
    <property type="entry name" value="glyco_like_mftF"/>
    <property type="match status" value="1"/>
</dbReference>
<feature type="domain" description="Glycosyltransferase 2-like" evidence="11">
    <location>
        <begin position="3"/>
        <end position="101"/>
    </location>
</feature>
<dbReference type="Proteomes" id="UP000235670">
    <property type="component" value="Unassembled WGS sequence"/>
</dbReference>
<evidence type="ECO:0000256" key="10">
    <source>
        <dbReference type="ARBA" id="ARBA00040345"/>
    </source>
</evidence>
<keyword evidence="6" id="KW-0472">Membrane</keyword>
<dbReference type="EMBL" id="PNGT01000001">
    <property type="protein sequence ID" value="PMC53278.1"/>
    <property type="molecule type" value="Genomic_DNA"/>
</dbReference>
<evidence type="ECO:0000256" key="9">
    <source>
        <dbReference type="ARBA" id="ARBA00038120"/>
    </source>
</evidence>
<dbReference type="GO" id="GO:0016117">
    <property type="term" value="P:carotenoid biosynthetic process"/>
    <property type="evidence" value="ECO:0007669"/>
    <property type="project" value="UniProtKB-KW"/>
</dbReference>
<protein>
    <recommendedName>
        <fullName evidence="10">4,4'-diaponeurosporenoate glycosyltransferase</fullName>
    </recommendedName>
</protein>
<evidence type="ECO:0000256" key="1">
    <source>
        <dbReference type="ARBA" id="ARBA00004236"/>
    </source>
</evidence>
<dbReference type="GO" id="GO:0016757">
    <property type="term" value="F:glycosyltransferase activity"/>
    <property type="evidence" value="ECO:0007669"/>
    <property type="project" value="UniProtKB-KW"/>
</dbReference>
<sequence>MISIIVPIYNEEKTIRDFIYNLYCLHDVDKHEVLFIDGGSSDKTHEILDDLSYFGYSYHISDKKGRANQMNYGAKISKGDILWFVHADSVLQKDVIQKILNCPTPVGCLKIRFYPNSIKMRMNALVSNMRASITNLAFGDQALFIKREVFEEIGGYKDMPLMEDYRISEDLSAKSYKITVIDSPITASTRRYKGKPLSTMWQMQKFQRMYRQGVPVEELAKLYKDIR</sequence>
<comment type="caution">
    <text evidence="12">The sequence shown here is derived from an EMBL/GenBank/DDBJ whole genome shotgun (WGS) entry which is preliminary data.</text>
</comment>
<dbReference type="RefSeq" id="WP_102189399.1">
    <property type="nucleotide sequence ID" value="NZ_PNGT01000001.1"/>
</dbReference>
<dbReference type="InterPro" id="IPR026461">
    <property type="entry name" value="Trfase_2_rSAM/seldom_assoc"/>
</dbReference>
<comment type="similarity">
    <text evidence="9">Belongs to the glycosyltransferase 2 family. CrtQ subfamily.</text>
</comment>
<keyword evidence="5" id="KW-0125">Carotenoid biosynthesis</keyword>
<evidence type="ECO:0000256" key="7">
    <source>
        <dbReference type="ARBA" id="ARBA00037281"/>
    </source>
</evidence>
<keyword evidence="4 12" id="KW-0808">Transferase</keyword>